<evidence type="ECO:0000256" key="6">
    <source>
        <dbReference type="ARBA" id="ARBA00048793"/>
    </source>
</evidence>
<comment type="pathway">
    <text evidence="1">Cofactor biosynthesis; (R)-pantothenate biosynthesis; (R)-pantoate from 3-methyl-2-oxobutanoate: step 2/2.</text>
</comment>
<keyword evidence="10" id="KW-1185">Reference proteome</keyword>
<dbReference type="Gene3D" id="3.40.50.720">
    <property type="entry name" value="NAD(P)-binding Rossmann-like Domain"/>
    <property type="match status" value="1"/>
</dbReference>
<evidence type="ECO:0000256" key="1">
    <source>
        <dbReference type="ARBA" id="ARBA00004994"/>
    </source>
</evidence>
<dbReference type="GO" id="GO:0005737">
    <property type="term" value="C:cytoplasm"/>
    <property type="evidence" value="ECO:0007669"/>
    <property type="project" value="TreeGrafter"/>
</dbReference>
<feature type="domain" description="Ketopantoate reductase N-terminal" evidence="7">
    <location>
        <begin position="3"/>
        <end position="105"/>
    </location>
</feature>
<dbReference type="InterPro" id="IPR013332">
    <property type="entry name" value="KPR_N"/>
</dbReference>
<dbReference type="RefSeq" id="WP_167224860.1">
    <property type="nucleotide sequence ID" value="NZ_JAAQPH010000008.1"/>
</dbReference>
<dbReference type="Gene3D" id="1.10.1040.10">
    <property type="entry name" value="N-(1-d-carboxylethyl)-l-norvaline Dehydrogenase, domain 2"/>
    <property type="match status" value="1"/>
</dbReference>
<evidence type="ECO:0000256" key="5">
    <source>
        <dbReference type="ARBA" id="ARBA00032024"/>
    </source>
</evidence>
<evidence type="ECO:0000259" key="8">
    <source>
        <dbReference type="Pfam" id="PF08546"/>
    </source>
</evidence>
<evidence type="ECO:0000259" key="7">
    <source>
        <dbReference type="Pfam" id="PF02558"/>
    </source>
</evidence>
<proteinExistence type="predicted"/>
<evidence type="ECO:0000256" key="2">
    <source>
        <dbReference type="ARBA" id="ARBA00013014"/>
    </source>
</evidence>
<dbReference type="Pfam" id="PF08546">
    <property type="entry name" value="ApbA_C"/>
    <property type="match status" value="1"/>
</dbReference>
<name>A0A967K9J9_9PROT</name>
<dbReference type="EMBL" id="JAAQPH010000008">
    <property type="protein sequence ID" value="NIA69359.1"/>
    <property type="molecule type" value="Genomic_DNA"/>
</dbReference>
<keyword evidence="4" id="KW-0566">Pantothenate biosynthesis</keyword>
<dbReference type="InterPro" id="IPR036291">
    <property type="entry name" value="NAD(P)-bd_dom_sf"/>
</dbReference>
<dbReference type="PANTHER" id="PTHR21708:SF45">
    <property type="entry name" value="2-DEHYDROPANTOATE 2-REDUCTASE"/>
    <property type="match status" value="1"/>
</dbReference>
<comment type="caution">
    <text evidence="9">The sequence shown here is derived from an EMBL/GenBank/DDBJ whole genome shotgun (WGS) entry which is preliminary data.</text>
</comment>
<evidence type="ECO:0000256" key="3">
    <source>
        <dbReference type="ARBA" id="ARBA00019465"/>
    </source>
</evidence>
<dbReference type="GO" id="GO:0015940">
    <property type="term" value="P:pantothenate biosynthetic process"/>
    <property type="evidence" value="ECO:0007669"/>
    <property type="project" value="UniProtKB-KW"/>
</dbReference>
<dbReference type="InterPro" id="IPR013328">
    <property type="entry name" value="6PGD_dom2"/>
</dbReference>
<dbReference type="Pfam" id="PF02558">
    <property type="entry name" value="ApbA"/>
    <property type="match status" value="1"/>
</dbReference>
<accession>A0A967K9J9</accession>
<dbReference type="InterPro" id="IPR008927">
    <property type="entry name" value="6-PGluconate_DH-like_C_sf"/>
</dbReference>
<organism evidence="9 10">
    <name type="scientific">Pelagibius litoralis</name>
    <dbReference type="NCBI Taxonomy" id="374515"/>
    <lineage>
        <taxon>Bacteria</taxon>
        <taxon>Pseudomonadati</taxon>
        <taxon>Pseudomonadota</taxon>
        <taxon>Alphaproteobacteria</taxon>
        <taxon>Rhodospirillales</taxon>
        <taxon>Rhodovibrionaceae</taxon>
        <taxon>Pelagibius</taxon>
    </lineage>
</organism>
<evidence type="ECO:0000313" key="9">
    <source>
        <dbReference type="EMBL" id="NIA69359.1"/>
    </source>
</evidence>
<keyword evidence="9" id="KW-0560">Oxidoreductase</keyword>
<evidence type="ECO:0000313" key="10">
    <source>
        <dbReference type="Proteomes" id="UP000761264"/>
    </source>
</evidence>
<sequence length="337" mass="35058">MRVMIVGAGAIGGFLAAKIHQGGHEVCVVARGPHLAAIQADGLRLRSPDGAEIIAKVAADDGPERFGSQDLVITTLKAPALPSMLPRLGAALAAGAPLAAAMNGVFWWYGHGFKVGGQEADTRRLDPDGALAAIPPQRAMGIVIHSTNEVIAPGVVQNRSAKNRFVIGGPTAESMATAATIADALNGPGLTMLADADIRRVMWRKLLRNLSSAPASVLTGGEAYDVLNDPDARSVAQALFAEGAAVAATHGFSELAQEAPDVFRVGGGARQKPSMSQDVDRGRPMEIDTILRSVQDFARQCAVPTPTLDTVIALVLLRARLVGAYPRPPAQQPADGQ</sequence>
<dbReference type="GO" id="GO:0008677">
    <property type="term" value="F:2-dehydropantoate 2-reductase activity"/>
    <property type="evidence" value="ECO:0007669"/>
    <property type="project" value="UniProtKB-EC"/>
</dbReference>
<reference evidence="9" key="1">
    <citation type="submission" date="2020-03" db="EMBL/GenBank/DDBJ databases">
        <title>Genome of Pelagibius litoralis DSM 21314T.</title>
        <authorList>
            <person name="Wang G."/>
        </authorList>
    </citation>
    <scope>NUCLEOTIDE SEQUENCE</scope>
    <source>
        <strain evidence="9">DSM 21314</strain>
    </source>
</reference>
<comment type="catalytic activity">
    <reaction evidence="6">
        <text>(R)-pantoate + NADP(+) = 2-dehydropantoate + NADPH + H(+)</text>
        <dbReference type="Rhea" id="RHEA:16233"/>
        <dbReference type="ChEBI" id="CHEBI:11561"/>
        <dbReference type="ChEBI" id="CHEBI:15378"/>
        <dbReference type="ChEBI" id="CHEBI:15980"/>
        <dbReference type="ChEBI" id="CHEBI:57783"/>
        <dbReference type="ChEBI" id="CHEBI:58349"/>
        <dbReference type="EC" id="1.1.1.169"/>
    </reaction>
</comment>
<feature type="domain" description="Ketopantoate reductase C-terminal" evidence="8">
    <location>
        <begin position="197"/>
        <end position="315"/>
    </location>
</feature>
<dbReference type="PANTHER" id="PTHR21708">
    <property type="entry name" value="PROBABLE 2-DEHYDROPANTOATE 2-REDUCTASE"/>
    <property type="match status" value="1"/>
</dbReference>
<protein>
    <recommendedName>
        <fullName evidence="3">2-dehydropantoate 2-reductase</fullName>
        <ecNumber evidence="2">1.1.1.169</ecNumber>
    </recommendedName>
    <alternativeName>
        <fullName evidence="5">Ketopantoate reductase</fullName>
    </alternativeName>
</protein>
<dbReference type="AlphaFoldDB" id="A0A967K9J9"/>
<dbReference type="NCBIfam" id="NF005089">
    <property type="entry name" value="PRK06522.1-4"/>
    <property type="match status" value="1"/>
</dbReference>
<dbReference type="InterPro" id="IPR013752">
    <property type="entry name" value="KPA_reductase"/>
</dbReference>
<dbReference type="Proteomes" id="UP000761264">
    <property type="component" value="Unassembled WGS sequence"/>
</dbReference>
<dbReference type="EC" id="1.1.1.169" evidence="2"/>
<dbReference type="SUPFAM" id="SSF51735">
    <property type="entry name" value="NAD(P)-binding Rossmann-fold domains"/>
    <property type="match status" value="1"/>
</dbReference>
<dbReference type="FunFam" id="1.10.1040.10:FF:000017">
    <property type="entry name" value="2-dehydropantoate 2-reductase"/>
    <property type="match status" value="1"/>
</dbReference>
<dbReference type="SUPFAM" id="SSF48179">
    <property type="entry name" value="6-phosphogluconate dehydrogenase C-terminal domain-like"/>
    <property type="match status" value="1"/>
</dbReference>
<dbReference type="InterPro" id="IPR051402">
    <property type="entry name" value="KPR-Related"/>
</dbReference>
<gene>
    <name evidence="9" type="ORF">HBA54_12230</name>
</gene>
<evidence type="ECO:0000256" key="4">
    <source>
        <dbReference type="ARBA" id="ARBA00022655"/>
    </source>
</evidence>